<keyword evidence="3" id="KW-0143">Chaperone</keyword>
<evidence type="ECO:0000256" key="2">
    <source>
        <dbReference type="ARBA" id="ARBA00019418"/>
    </source>
</evidence>
<dbReference type="InterPro" id="IPR036714">
    <property type="entry name" value="SDH_sf"/>
</dbReference>
<dbReference type="RefSeq" id="WP_010909690.1">
    <property type="nucleotide sequence ID" value="NZ_LZTH01000044.1"/>
</dbReference>
<dbReference type="InterPro" id="IPR005631">
    <property type="entry name" value="SDH"/>
</dbReference>
<dbReference type="Pfam" id="PF03937">
    <property type="entry name" value="Sdh5"/>
    <property type="match status" value="1"/>
</dbReference>
<dbReference type="Gene3D" id="1.10.150.250">
    <property type="entry name" value="Flavinator of succinate dehydrogenase"/>
    <property type="match status" value="1"/>
</dbReference>
<dbReference type="SUPFAM" id="SSF109910">
    <property type="entry name" value="YgfY-like"/>
    <property type="match status" value="1"/>
</dbReference>
<gene>
    <name evidence="4" type="ORF">BAE39_30350</name>
</gene>
<dbReference type="GO" id="GO:0006099">
    <property type="term" value="P:tricarboxylic acid cycle"/>
    <property type="evidence" value="ECO:0007669"/>
    <property type="project" value="TreeGrafter"/>
</dbReference>
<dbReference type="EMBL" id="LZTJ01000008">
    <property type="protein sequence ID" value="OBP78148.1"/>
    <property type="molecule type" value="Genomic_DNA"/>
</dbReference>
<evidence type="ECO:0000313" key="5">
    <source>
        <dbReference type="Proteomes" id="UP000093748"/>
    </source>
</evidence>
<comment type="similarity">
    <text evidence="1">Belongs to the SdhE FAD assembly factor family.</text>
</comment>
<dbReference type="AlphaFoldDB" id="A0A1A5J2U7"/>
<proteinExistence type="inferred from homology"/>
<sequence length="95" mass="10823">MTGTKRSSEGLDAHRRKLLFRSWHRGMREMDLILGTFADAEIGALTGEEIEQYERLLDISDTEFLPLITGERPIPADIDCAVLQKILASRRTMTF</sequence>
<dbReference type="OrthoDB" id="9807264at2"/>
<name>A0A1A5J2U7_RHILI</name>
<dbReference type="PANTHER" id="PTHR12469:SF2">
    <property type="entry name" value="SUCCINATE DEHYDROGENASE ASSEMBLY FACTOR 2, MITOCHONDRIAL"/>
    <property type="match status" value="1"/>
</dbReference>
<dbReference type="Proteomes" id="UP000093748">
    <property type="component" value="Unassembled WGS sequence"/>
</dbReference>
<evidence type="ECO:0000313" key="4">
    <source>
        <dbReference type="EMBL" id="OBP78148.1"/>
    </source>
</evidence>
<organism evidence="4 5">
    <name type="scientific">Rhizobium loti</name>
    <name type="common">Mesorhizobium loti</name>
    <dbReference type="NCBI Taxonomy" id="381"/>
    <lineage>
        <taxon>Bacteria</taxon>
        <taxon>Pseudomonadati</taxon>
        <taxon>Pseudomonadota</taxon>
        <taxon>Alphaproteobacteria</taxon>
        <taxon>Hyphomicrobiales</taxon>
        <taxon>Phyllobacteriaceae</taxon>
        <taxon>Mesorhizobium</taxon>
    </lineage>
</organism>
<dbReference type="GeneID" id="66683843"/>
<protein>
    <recommendedName>
        <fullName evidence="2">FAD assembly factor SdhE</fullName>
    </recommendedName>
</protein>
<evidence type="ECO:0000256" key="1">
    <source>
        <dbReference type="ARBA" id="ARBA00008571"/>
    </source>
</evidence>
<dbReference type="PANTHER" id="PTHR12469">
    <property type="entry name" value="PROTEIN EMI5 HOMOLOG, MITOCHONDRIAL"/>
    <property type="match status" value="1"/>
</dbReference>
<evidence type="ECO:0000256" key="3">
    <source>
        <dbReference type="ARBA" id="ARBA00023186"/>
    </source>
</evidence>
<accession>A0A1A5J2U7</accession>
<comment type="caution">
    <text evidence="4">The sequence shown here is derived from an EMBL/GenBank/DDBJ whole genome shotgun (WGS) entry which is preliminary data.</text>
</comment>
<reference evidence="5" key="1">
    <citation type="submission" date="2016-06" db="EMBL/GenBank/DDBJ databases">
        <title>NZP2037 Pacbio-Illumina hybrid assembly.</title>
        <authorList>
            <person name="Ramsay J.P."/>
        </authorList>
    </citation>
    <scope>NUCLEOTIDE SEQUENCE [LARGE SCALE GENOMIC DNA]</scope>
    <source>
        <strain evidence="5">R7ANS::ICEMlSym2042</strain>
    </source>
</reference>